<protein>
    <recommendedName>
        <fullName evidence="4">F-box domain-containing protein</fullName>
    </recommendedName>
</protein>
<comment type="caution">
    <text evidence="2">The sequence shown here is derived from an EMBL/GenBank/DDBJ whole genome shotgun (WGS) entry which is preliminary data.</text>
</comment>
<feature type="compositionally biased region" description="Low complexity" evidence="1">
    <location>
        <begin position="375"/>
        <end position="391"/>
    </location>
</feature>
<feature type="region of interest" description="Disordered" evidence="1">
    <location>
        <begin position="369"/>
        <end position="391"/>
    </location>
</feature>
<dbReference type="Proteomes" id="UP001556367">
    <property type="component" value="Unassembled WGS sequence"/>
</dbReference>
<keyword evidence="3" id="KW-1185">Reference proteome</keyword>
<feature type="compositionally biased region" description="Polar residues" evidence="1">
    <location>
        <begin position="66"/>
        <end position="78"/>
    </location>
</feature>
<organism evidence="2 3">
    <name type="scientific">Hohenbuehelia grisea</name>
    <dbReference type="NCBI Taxonomy" id="104357"/>
    <lineage>
        <taxon>Eukaryota</taxon>
        <taxon>Fungi</taxon>
        <taxon>Dikarya</taxon>
        <taxon>Basidiomycota</taxon>
        <taxon>Agaricomycotina</taxon>
        <taxon>Agaricomycetes</taxon>
        <taxon>Agaricomycetidae</taxon>
        <taxon>Agaricales</taxon>
        <taxon>Pleurotineae</taxon>
        <taxon>Pleurotaceae</taxon>
        <taxon>Hohenbuehelia</taxon>
    </lineage>
</organism>
<feature type="region of interest" description="Disordered" evidence="1">
    <location>
        <begin position="66"/>
        <end position="124"/>
    </location>
</feature>
<gene>
    <name evidence="2" type="ORF">HGRIS_010681</name>
</gene>
<name>A0ABR3IXQ8_9AGAR</name>
<evidence type="ECO:0000256" key="1">
    <source>
        <dbReference type="SAM" id="MobiDB-lite"/>
    </source>
</evidence>
<reference evidence="3" key="1">
    <citation type="submission" date="2024-06" db="EMBL/GenBank/DDBJ databases">
        <title>Multi-omics analyses provide insights into the biosynthesis of the anticancer antibiotic pleurotin in Hohenbuehelia grisea.</title>
        <authorList>
            <person name="Weaver J.A."/>
            <person name="Alberti F."/>
        </authorList>
    </citation>
    <scope>NUCLEOTIDE SEQUENCE [LARGE SCALE GENOMIC DNA]</scope>
    <source>
        <strain evidence="3">T-177</strain>
    </source>
</reference>
<accession>A0ABR3IXQ8</accession>
<dbReference type="EMBL" id="JASNQZ010000014">
    <property type="protein sequence ID" value="KAL0948058.1"/>
    <property type="molecule type" value="Genomic_DNA"/>
</dbReference>
<sequence>MAFLPTPSLRRRPSHPLTISPQQNPSTPPAAPWGTTWDVKEDWEATPRLKTASASPRRLIRKVSNIFSARNKSTTNKPPSHIRHSPVSYTALPRSAVPPSPLPSTHSSNESLDDIRQPNGLGKLHTGSLLSVSSSFAHSGDGGDSVNGRSDAPSQYERIRSVSSPNLLLSPAVAGLRGNALRNVMSRNKRLPRSLPRLPQELLNTVVALQPRSSLPSLAIVSQAFCEAARAALYSHLDMRGIRPARLESLNALLALRPDLAGLVECLVLHVWPASFCRDDPARATILCRSTQLFARALQKMIRLRNITLPSFDLALMRDFAPLSIKIVTFLDFFLPPEEESRLKSWLHVQRGIVSLSFPTLSDNHDTLPSSYTQSLNTSPSGSPLPTPLGLDFPMPPSPSTSLSLPATTAVTSKFQLPNLEKLSAPPNLIIALLSTPEPASTTPRSTYSFPPSPGLARSHTSPTLPSIFAVPLEPIIRPIRHTTIHVRSSLYTGLRPSAIMQALSSRGTRHLTLRFGDEVDLRTIEKLLTTTGVKLGRTPSSPLSDANGHSTVSLRVLELVIPVALSDSDTIFRTVSTSLPRFQALQTLRLTSQIPTFHLGLQNTFRASPIEMTDLERGYVGPWTKSCPTLRTIVFPSGAVWRNFRV</sequence>
<feature type="region of interest" description="Disordered" evidence="1">
    <location>
        <begin position="1"/>
        <end position="35"/>
    </location>
</feature>
<evidence type="ECO:0008006" key="4">
    <source>
        <dbReference type="Google" id="ProtNLM"/>
    </source>
</evidence>
<evidence type="ECO:0000313" key="2">
    <source>
        <dbReference type="EMBL" id="KAL0948058.1"/>
    </source>
</evidence>
<proteinExistence type="predicted"/>
<evidence type="ECO:0000313" key="3">
    <source>
        <dbReference type="Proteomes" id="UP001556367"/>
    </source>
</evidence>